<protein>
    <submittedName>
        <fullName evidence="1">Uncharacterized protein</fullName>
    </submittedName>
</protein>
<organism evidence="1 2">
    <name type="scientific">Nocardioides lianchengensis</name>
    <dbReference type="NCBI Taxonomy" id="1045774"/>
    <lineage>
        <taxon>Bacteria</taxon>
        <taxon>Bacillati</taxon>
        <taxon>Actinomycetota</taxon>
        <taxon>Actinomycetes</taxon>
        <taxon>Propionibacteriales</taxon>
        <taxon>Nocardioidaceae</taxon>
        <taxon>Nocardioides</taxon>
    </lineage>
</organism>
<dbReference type="AlphaFoldDB" id="A0A1G6XRH3"/>
<dbReference type="STRING" id="1045774.SAMN05421872_11149"/>
<evidence type="ECO:0000313" key="1">
    <source>
        <dbReference type="EMBL" id="SDD80794.1"/>
    </source>
</evidence>
<keyword evidence="2" id="KW-1185">Reference proteome</keyword>
<gene>
    <name evidence="1" type="ORF">SAMN05421872_11149</name>
</gene>
<accession>A0A1G6XRH3</accession>
<reference evidence="2" key="1">
    <citation type="submission" date="2016-10" db="EMBL/GenBank/DDBJ databases">
        <authorList>
            <person name="Varghese N."/>
            <person name="Submissions S."/>
        </authorList>
    </citation>
    <scope>NUCLEOTIDE SEQUENCE [LARGE SCALE GENOMIC DNA]</scope>
    <source>
        <strain evidence="2">CGMCC 4.6858</strain>
    </source>
</reference>
<evidence type="ECO:0000313" key="2">
    <source>
        <dbReference type="Proteomes" id="UP000199034"/>
    </source>
</evidence>
<name>A0A1G6XRH3_9ACTN</name>
<sequence>MPAGVEPTPVQRVLEAGVLLPPVGAVTGWGALSWYGGHWFSGLARDGQTPLPVPIALPRRSIRPQPLMLICEERFSLRETTLVDGLRVTSAVRSAAFAMRYARSLRDAVVALDMACFHDLVSIDEVRVWVDGHPSYTGIEQARAAVLLADENAWSPMEVGMRLDWPGGSVLTNRPIFDPEGRHIATPDLVDPVAGVVGEYDSDLHLTGSRRAKDLRREEDYRACGLEQVTMVAADVRDPGPYLERVRTAYARAARRPASDRRWTLERPTSWVATHTVARRRSLDATERAIWLRYQAS</sequence>
<proteinExistence type="predicted"/>
<dbReference type="RefSeq" id="WP_218856841.1">
    <property type="nucleotide sequence ID" value="NZ_FMZM01000011.1"/>
</dbReference>
<dbReference type="Proteomes" id="UP000199034">
    <property type="component" value="Unassembled WGS sequence"/>
</dbReference>
<dbReference type="EMBL" id="FMZM01000011">
    <property type="protein sequence ID" value="SDD80794.1"/>
    <property type="molecule type" value="Genomic_DNA"/>
</dbReference>